<dbReference type="PANTHER" id="PTHR24346:SF93">
    <property type="entry name" value="NUAK FAMILY SNF1-LIKE KINASE 1"/>
    <property type="match status" value="1"/>
</dbReference>
<comment type="catalytic activity">
    <reaction evidence="8">
        <text>L-seryl-[protein] + ATP = O-phospho-L-seryl-[protein] + ADP + H(+)</text>
        <dbReference type="Rhea" id="RHEA:17989"/>
        <dbReference type="Rhea" id="RHEA-COMP:9863"/>
        <dbReference type="Rhea" id="RHEA-COMP:11604"/>
        <dbReference type="ChEBI" id="CHEBI:15378"/>
        <dbReference type="ChEBI" id="CHEBI:29999"/>
        <dbReference type="ChEBI" id="CHEBI:30616"/>
        <dbReference type="ChEBI" id="CHEBI:83421"/>
        <dbReference type="ChEBI" id="CHEBI:456216"/>
        <dbReference type="EC" id="2.7.11.1"/>
    </reaction>
</comment>
<dbReference type="AlphaFoldDB" id="A0A8B9S9M9"/>
<evidence type="ECO:0000256" key="6">
    <source>
        <dbReference type="ARBA" id="ARBA00022840"/>
    </source>
</evidence>
<evidence type="ECO:0000313" key="11">
    <source>
        <dbReference type="Ensembl" id="ENSAOWP00000014805.1"/>
    </source>
</evidence>
<dbReference type="PROSITE" id="PS00108">
    <property type="entry name" value="PROTEIN_KINASE_ST"/>
    <property type="match status" value="1"/>
</dbReference>
<feature type="domain" description="Protein kinase" evidence="10">
    <location>
        <begin position="18"/>
        <end position="295"/>
    </location>
</feature>
<sequence length="644" mass="70968">MPGAHQPEVGQRSGDVVPALPRRSGAGDQAAAVVGAIRRLAGRVSRARGLRPPPRSEGDEAGRASRAVKVAIKSIRKDKIKDEQDLVHIRREIEIMSSLNHPHIIAVHEVFENSSKIVIVMEYASKGDLYDYISERQRLTEQEARHFFRQVVSAVYYCHKNGIVHRDLKLENILLDANGNIKIADFGLSNVYQQDKLLQTYCGSPLYASPEIINGRPYKGPEVDSWSLGVLLYILVHGTMPFDGQDYKTLVKQITSGDYREPTKLSDACGLIRWMLMVNPERRATIEDIATHWWVNWGYKVPVGEQEMLRESESPLATVAEWLRRSSRPLFENGSKMRCFFKQHMPSVTLERQRSLKKSKKENDISHVLQEAAVAPENPSKSILKRPKGILKKKNSGDQKAPGPGPPQPAAAGEARDEDGEAAAASLTRILSARTLACGEDSRAVPVAVPRKGILKKPPMRESGYYSSLEGCESPEILDSESLDLDASVFVDIPSPEQGPEGLPARRKGILKRNGKYSSSSVESDSLPGPGFGSFGEAPLPRVAPRACPSSAVSEDSILSTESFDQLDLPARVPDGGGGMRGCVSADSLLRLEEMEEEEAGRRLRRWTVTHCQSPLAESCFSLVDCDNVTEVYKRAVAISMKLS</sequence>
<protein>
    <recommendedName>
        <fullName evidence="1">non-specific serine/threonine protein kinase</fullName>
        <ecNumber evidence="1">2.7.11.1</ecNumber>
    </recommendedName>
</protein>
<keyword evidence="4" id="KW-0547">Nucleotide-binding</keyword>
<dbReference type="SUPFAM" id="SSF56112">
    <property type="entry name" value="Protein kinase-like (PK-like)"/>
    <property type="match status" value="1"/>
</dbReference>
<feature type="region of interest" description="Disordered" evidence="9">
    <location>
        <begin position="392"/>
        <end position="420"/>
    </location>
</feature>
<dbReference type="InterPro" id="IPR011009">
    <property type="entry name" value="Kinase-like_dom_sf"/>
</dbReference>
<name>A0A8B9S9M9_APTOW</name>
<proteinExistence type="predicted"/>
<keyword evidence="6" id="KW-0067">ATP-binding</keyword>
<feature type="compositionally biased region" description="Basic and acidic residues" evidence="9">
    <location>
        <begin position="54"/>
        <end position="63"/>
    </location>
</feature>
<dbReference type="InterPro" id="IPR000719">
    <property type="entry name" value="Prot_kinase_dom"/>
</dbReference>
<evidence type="ECO:0000256" key="5">
    <source>
        <dbReference type="ARBA" id="ARBA00022777"/>
    </source>
</evidence>
<evidence type="ECO:0000256" key="9">
    <source>
        <dbReference type="SAM" id="MobiDB-lite"/>
    </source>
</evidence>
<keyword evidence="5" id="KW-0418">Kinase</keyword>
<dbReference type="GO" id="GO:0000226">
    <property type="term" value="P:microtubule cytoskeleton organization"/>
    <property type="evidence" value="ECO:0007669"/>
    <property type="project" value="TreeGrafter"/>
</dbReference>
<dbReference type="SMART" id="SM00220">
    <property type="entry name" value="S_TKc"/>
    <property type="match status" value="1"/>
</dbReference>
<dbReference type="GO" id="GO:0050321">
    <property type="term" value="F:tau-protein kinase activity"/>
    <property type="evidence" value="ECO:0007669"/>
    <property type="project" value="TreeGrafter"/>
</dbReference>
<feature type="region of interest" description="Disordered" evidence="9">
    <location>
        <begin position="1"/>
        <end position="29"/>
    </location>
</feature>
<dbReference type="EC" id="2.7.11.1" evidence="1"/>
<keyword evidence="3" id="KW-0808">Transferase</keyword>
<dbReference type="InterPro" id="IPR008271">
    <property type="entry name" value="Ser/Thr_kinase_AS"/>
</dbReference>
<evidence type="ECO:0000256" key="2">
    <source>
        <dbReference type="ARBA" id="ARBA00022527"/>
    </source>
</evidence>
<dbReference type="PANTHER" id="PTHR24346">
    <property type="entry name" value="MAP/MICROTUBULE AFFINITY-REGULATING KINASE"/>
    <property type="match status" value="1"/>
</dbReference>
<evidence type="ECO:0000259" key="10">
    <source>
        <dbReference type="PROSITE" id="PS50011"/>
    </source>
</evidence>
<dbReference type="Proteomes" id="UP000694424">
    <property type="component" value="Unplaced"/>
</dbReference>
<feature type="region of interest" description="Disordered" evidence="9">
    <location>
        <begin position="45"/>
        <end position="64"/>
    </location>
</feature>
<keyword evidence="12" id="KW-1185">Reference proteome</keyword>
<accession>A0A8B9S9M9</accession>
<reference evidence="11" key="2">
    <citation type="submission" date="2025-09" db="UniProtKB">
        <authorList>
            <consortium name="Ensembl"/>
        </authorList>
    </citation>
    <scope>IDENTIFICATION</scope>
</reference>
<dbReference type="GO" id="GO:0035556">
    <property type="term" value="P:intracellular signal transduction"/>
    <property type="evidence" value="ECO:0007669"/>
    <property type="project" value="TreeGrafter"/>
</dbReference>
<evidence type="ECO:0000256" key="4">
    <source>
        <dbReference type="ARBA" id="ARBA00022741"/>
    </source>
</evidence>
<dbReference type="Ensembl" id="ENSAOWT00000016790.1">
    <property type="protein sequence ID" value="ENSAOWP00000014805.1"/>
    <property type="gene ID" value="ENSAOWG00000010095.1"/>
</dbReference>
<evidence type="ECO:0000256" key="3">
    <source>
        <dbReference type="ARBA" id="ARBA00022679"/>
    </source>
</evidence>
<evidence type="ECO:0000256" key="8">
    <source>
        <dbReference type="ARBA" id="ARBA00048679"/>
    </source>
</evidence>
<dbReference type="GO" id="GO:0005737">
    <property type="term" value="C:cytoplasm"/>
    <property type="evidence" value="ECO:0007669"/>
    <property type="project" value="TreeGrafter"/>
</dbReference>
<dbReference type="PROSITE" id="PS50011">
    <property type="entry name" value="PROTEIN_KINASE_DOM"/>
    <property type="match status" value="1"/>
</dbReference>
<dbReference type="Gene3D" id="1.10.510.10">
    <property type="entry name" value="Transferase(Phosphotransferase) domain 1"/>
    <property type="match status" value="1"/>
</dbReference>
<dbReference type="GO" id="GO:0005524">
    <property type="term" value="F:ATP binding"/>
    <property type="evidence" value="ECO:0007669"/>
    <property type="project" value="UniProtKB-KW"/>
</dbReference>
<reference evidence="11" key="1">
    <citation type="submission" date="2025-08" db="UniProtKB">
        <authorList>
            <consortium name="Ensembl"/>
        </authorList>
    </citation>
    <scope>IDENTIFICATION</scope>
</reference>
<dbReference type="Pfam" id="PF00069">
    <property type="entry name" value="Pkinase"/>
    <property type="match status" value="1"/>
</dbReference>
<evidence type="ECO:0000256" key="7">
    <source>
        <dbReference type="ARBA" id="ARBA00047899"/>
    </source>
</evidence>
<evidence type="ECO:0000313" key="12">
    <source>
        <dbReference type="Proteomes" id="UP000694424"/>
    </source>
</evidence>
<evidence type="ECO:0000256" key="1">
    <source>
        <dbReference type="ARBA" id="ARBA00012513"/>
    </source>
</evidence>
<keyword evidence="2" id="KW-0723">Serine/threonine-protein kinase</keyword>
<organism evidence="11 12">
    <name type="scientific">Apteryx owenii</name>
    <name type="common">Little spotted kiwi</name>
    <dbReference type="NCBI Taxonomy" id="8824"/>
    <lineage>
        <taxon>Eukaryota</taxon>
        <taxon>Metazoa</taxon>
        <taxon>Chordata</taxon>
        <taxon>Craniata</taxon>
        <taxon>Vertebrata</taxon>
        <taxon>Euteleostomi</taxon>
        <taxon>Archelosauria</taxon>
        <taxon>Archosauria</taxon>
        <taxon>Dinosauria</taxon>
        <taxon>Saurischia</taxon>
        <taxon>Theropoda</taxon>
        <taxon>Coelurosauria</taxon>
        <taxon>Aves</taxon>
        <taxon>Palaeognathae</taxon>
        <taxon>Apterygiformes</taxon>
        <taxon>Apterygidae</taxon>
        <taxon>Apteryx</taxon>
    </lineage>
</organism>
<comment type="catalytic activity">
    <reaction evidence="7">
        <text>L-threonyl-[protein] + ATP = O-phospho-L-threonyl-[protein] + ADP + H(+)</text>
        <dbReference type="Rhea" id="RHEA:46608"/>
        <dbReference type="Rhea" id="RHEA-COMP:11060"/>
        <dbReference type="Rhea" id="RHEA-COMP:11605"/>
        <dbReference type="ChEBI" id="CHEBI:15378"/>
        <dbReference type="ChEBI" id="CHEBI:30013"/>
        <dbReference type="ChEBI" id="CHEBI:30616"/>
        <dbReference type="ChEBI" id="CHEBI:61977"/>
        <dbReference type="ChEBI" id="CHEBI:456216"/>
        <dbReference type="EC" id="2.7.11.1"/>
    </reaction>
</comment>